<dbReference type="Pfam" id="PF00378">
    <property type="entry name" value="ECH_1"/>
    <property type="match status" value="1"/>
</dbReference>
<dbReference type="Proteomes" id="UP000198348">
    <property type="component" value="Unassembled WGS sequence"/>
</dbReference>
<dbReference type="SUPFAM" id="SSF52096">
    <property type="entry name" value="ClpP/crotonase"/>
    <property type="match status" value="1"/>
</dbReference>
<dbReference type="GO" id="GO:0003824">
    <property type="term" value="F:catalytic activity"/>
    <property type="evidence" value="ECO:0007669"/>
    <property type="project" value="UniProtKB-ARBA"/>
</dbReference>
<dbReference type="Gene3D" id="3.90.226.10">
    <property type="entry name" value="2-enoyl-CoA Hydratase, Chain A, domain 1"/>
    <property type="match status" value="1"/>
</dbReference>
<keyword evidence="2" id="KW-1185">Reference proteome</keyword>
<accession>A0A239ACB1</accession>
<evidence type="ECO:0000313" key="1">
    <source>
        <dbReference type="EMBL" id="SNR92688.1"/>
    </source>
</evidence>
<dbReference type="PANTHER" id="PTHR43459:SF1">
    <property type="entry name" value="EG:BACN32G11.4 PROTEIN"/>
    <property type="match status" value="1"/>
</dbReference>
<dbReference type="EMBL" id="FZNW01000035">
    <property type="protein sequence ID" value="SNR92688.1"/>
    <property type="molecule type" value="Genomic_DNA"/>
</dbReference>
<dbReference type="RefSeq" id="WP_089303388.1">
    <property type="nucleotide sequence ID" value="NZ_FZNW01000035.1"/>
</dbReference>
<proteinExistence type="predicted"/>
<dbReference type="InterPro" id="IPR029045">
    <property type="entry name" value="ClpP/crotonase-like_dom_sf"/>
</dbReference>
<gene>
    <name evidence="1" type="ORF">SAMN06265360_1353</name>
</gene>
<dbReference type="PANTHER" id="PTHR43459">
    <property type="entry name" value="ENOYL-COA HYDRATASE"/>
    <property type="match status" value="1"/>
</dbReference>
<organism evidence="1 2">
    <name type="scientific">Haloechinothrix alba</name>
    <dbReference type="NCBI Taxonomy" id="664784"/>
    <lineage>
        <taxon>Bacteria</taxon>
        <taxon>Bacillati</taxon>
        <taxon>Actinomycetota</taxon>
        <taxon>Actinomycetes</taxon>
        <taxon>Pseudonocardiales</taxon>
        <taxon>Pseudonocardiaceae</taxon>
        <taxon>Haloechinothrix</taxon>
    </lineage>
</organism>
<dbReference type="AlphaFoldDB" id="A0A239ACB1"/>
<sequence>MTQLDEYADAFKVAALSRSDDGVLTVRLHYRDGPMTWTALAHREFPRLLAAIASDDANRVVVLTGTGGEFIRTPEGYGDVYRSGRVTPADWERGLGEATDMLYKMVDLNIPVIAAVNGPVTGHTELVLLCDVVLCTEDTYFQDLAHLPGGLVPGDGVQVLWPMVLGPVRGRHFLLTGEKIEATEARALGVVGEVVPRAELATRAAEIGSQLARTDPLVLRHTRRLLQRPIRRALDQDLTCGLNTEAYVSISRFPQFTDSEPGVDQRQRHTR</sequence>
<protein>
    <submittedName>
        <fullName evidence="1">Enoyl-CoA hydratase/carnithine racemase</fullName>
    </submittedName>
</protein>
<dbReference type="OrthoDB" id="9807606at2"/>
<dbReference type="CDD" id="cd06558">
    <property type="entry name" value="crotonase-like"/>
    <property type="match status" value="1"/>
</dbReference>
<reference evidence="1 2" key="1">
    <citation type="submission" date="2017-06" db="EMBL/GenBank/DDBJ databases">
        <authorList>
            <person name="Kim H.J."/>
            <person name="Triplett B.A."/>
        </authorList>
    </citation>
    <scope>NUCLEOTIDE SEQUENCE [LARGE SCALE GENOMIC DNA]</scope>
    <source>
        <strain evidence="1 2">DSM 45207</strain>
    </source>
</reference>
<name>A0A239ACB1_9PSEU</name>
<dbReference type="InterPro" id="IPR001753">
    <property type="entry name" value="Enoyl-CoA_hydra/iso"/>
</dbReference>
<evidence type="ECO:0000313" key="2">
    <source>
        <dbReference type="Proteomes" id="UP000198348"/>
    </source>
</evidence>